<dbReference type="EMBL" id="VSSQ01014498">
    <property type="protein sequence ID" value="MPM53781.1"/>
    <property type="molecule type" value="Genomic_DNA"/>
</dbReference>
<comment type="caution">
    <text evidence="2">The sequence shown here is derived from an EMBL/GenBank/DDBJ whole genome shotgun (WGS) entry which is preliminary data.</text>
</comment>
<feature type="region of interest" description="Disordered" evidence="1">
    <location>
        <begin position="96"/>
        <end position="116"/>
    </location>
</feature>
<evidence type="ECO:0000313" key="2">
    <source>
        <dbReference type="EMBL" id="MPM53781.1"/>
    </source>
</evidence>
<reference evidence="2" key="1">
    <citation type="submission" date="2019-08" db="EMBL/GenBank/DDBJ databases">
        <authorList>
            <person name="Kucharzyk K."/>
            <person name="Murdoch R.W."/>
            <person name="Higgins S."/>
            <person name="Loffler F."/>
        </authorList>
    </citation>
    <scope>NUCLEOTIDE SEQUENCE</scope>
</reference>
<accession>A0A645ANB7</accession>
<proteinExistence type="predicted"/>
<dbReference type="AlphaFoldDB" id="A0A645ANB7"/>
<gene>
    <name evidence="2" type="ORF">SDC9_100550</name>
</gene>
<evidence type="ECO:0000256" key="1">
    <source>
        <dbReference type="SAM" id="MobiDB-lite"/>
    </source>
</evidence>
<organism evidence="2">
    <name type="scientific">bioreactor metagenome</name>
    <dbReference type="NCBI Taxonomy" id="1076179"/>
    <lineage>
        <taxon>unclassified sequences</taxon>
        <taxon>metagenomes</taxon>
        <taxon>ecological metagenomes</taxon>
    </lineage>
</organism>
<name>A0A645ANB7_9ZZZZ</name>
<protein>
    <submittedName>
        <fullName evidence="2">Uncharacterized protein</fullName>
    </submittedName>
</protein>
<sequence length="116" mass="13695">MQAEYHYHDAAYTLQQQPVIVEYRAQRRRGRSHRHEYQREAGDEAKRIDDARALPVLRFRRKIHQVYGEHRQHAGRYEGQKSLQKEEGQLARHAIFLPLRPASTPRPSSCRPVSGR</sequence>